<dbReference type="EMBL" id="VUNS01000017">
    <property type="protein sequence ID" value="MST98302.1"/>
    <property type="molecule type" value="Genomic_DNA"/>
</dbReference>
<sequence length="339" mass="36142">MARKIKPVSISSIAAELGVSPSAVSRAINNRAGVSEETRRRVGVLLEKYRFRPAYPASRLPRVAVVTGSAHLAPYSASVLSGICRYVCGGTISAAALVVPESGRGRLLDLVRDQQCSAVILIVPACFAADFPVLSASGLPVMLVDETVVFPGSGYIDNDSRTGSLEAARYLIGLGHRRIGYIVSRSATSNHRERFDAYREALAEAGIGFDPALAVSGIEGGGEMEFGFRAMRKLLSRGKPFTALMATNDEIALGAISAAREAGLRIPADLSVIGFDDNAFSAFIDPPLTTVRHDAEQAGFLAARAVDEYLQSGKPLPREILPTRLVVRSSCRAPRQGRE</sequence>
<dbReference type="SMART" id="SM00354">
    <property type="entry name" value="HTH_LACI"/>
    <property type="match status" value="1"/>
</dbReference>
<dbReference type="CDD" id="cd06267">
    <property type="entry name" value="PBP1_LacI_sugar_binding-like"/>
    <property type="match status" value="1"/>
</dbReference>
<dbReference type="RefSeq" id="WP_154419357.1">
    <property type="nucleotide sequence ID" value="NZ_VUNS01000017.1"/>
</dbReference>
<keyword evidence="6" id="KW-1185">Reference proteome</keyword>
<dbReference type="InterPro" id="IPR028082">
    <property type="entry name" value="Peripla_BP_I"/>
</dbReference>
<keyword evidence="1" id="KW-0805">Transcription regulation</keyword>
<evidence type="ECO:0000256" key="2">
    <source>
        <dbReference type="ARBA" id="ARBA00023125"/>
    </source>
</evidence>
<accession>A0A844G5Y2</accession>
<name>A0A844G5Y2_9BACT</name>
<evidence type="ECO:0000313" key="5">
    <source>
        <dbReference type="EMBL" id="MST98302.1"/>
    </source>
</evidence>
<dbReference type="SUPFAM" id="SSF47413">
    <property type="entry name" value="lambda repressor-like DNA-binding domains"/>
    <property type="match status" value="1"/>
</dbReference>
<dbReference type="InterPro" id="IPR010982">
    <property type="entry name" value="Lambda_DNA-bd_dom_sf"/>
</dbReference>
<dbReference type="Pfam" id="PF13377">
    <property type="entry name" value="Peripla_BP_3"/>
    <property type="match status" value="1"/>
</dbReference>
<evidence type="ECO:0000259" key="4">
    <source>
        <dbReference type="PROSITE" id="PS50932"/>
    </source>
</evidence>
<dbReference type="PANTHER" id="PTHR30146:SF153">
    <property type="entry name" value="LACTOSE OPERON REPRESSOR"/>
    <property type="match status" value="1"/>
</dbReference>
<dbReference type="InterPro" id="IPR000843">
    <property type="entry name" value="HTH_LacI"/>
</dbReference>
<dbReference type="GO" id="GO:0003700">
    <property type="term" value="F:DNA-binding transcription factor activity"/>
    <property type="evidence" value="ECO:0007669"/>
    <property type="project" value="TreeGrafter"/>
</dbReference>
<organism evidence="5 6">
    <name type="scientific">Victivallis lenta</name>
    <dbReference type="NCBI Taxonomy" id="2606640"/>
    <lineage>
        <taxon>Bacteria</taxon>
        <taxon>Pseudomonadati</taxon>
        <taxon>Lentisphaerota</taxon>
        <taxon>Lentisphaeria</taxon>
        <taxon>Victivallales</taxon>
        <taxon>Victivallaceae</taxon>
        <taxon>Victivallis</taxon>
    </lineage>
</organism>
<keyword evidence="3" id="KW-0804">Transcription</keyword>
<proteinExistence type="predicted"/>
<comment type="caution">
    <text evidence="5">The sequence shown here is derived from an EMBL/GenBank/DDBJ whole genome shotgun (WGS) entry which is preliminary data.</text>
</comment>
<dbReference type="PANTHER" id="PTHR30146">
    <property type="entry name" value="LACI-RELATED TRANSCRIPTIONAL REPRESSOR"/>
    <property type="match status" value="1"/>
</dbReference>
<dbReference type="Gene3D" id="1.10.260.40">
    <property type="entry name" value="lambda repressor-like DNA-binding domains"/>
    <property type="match status" value="1"/>
</dbReference>
<dbReference type="Pfam" id="PF00356">
    <property type="entry name" value="LacI"/>
    <property type="match status" value="1"/>
</dbReference>
<evidence type="ECO:0000256" key="3">
    <source>
        <dbReference type="ARBA" id="ARBA00023163"/>
    </source>
</evidence>
<dbReference type="InterPro" id="IPR046335">
    <property type="entry name" value="LacI/GalR-like_sensor"/>
</dbReference>
<dbReference type="CDD" id="cd01392">
    <property type="entry name" value="HTH_LacI"/>
    <property type="match status" value="1"/>
</dbReference>
<gene>
    <name evidence="5" type="ORF">FYJ85_14765</name>
</gene>
<dbReference type="SUPFAM" id="SSF53822">
    <property type="entry name" value="Periplasmic binding protein-like I"/>
    <property type="match status" value="1"/>
</dbReference>
<keyword evidence="2" id="KW-0238">DNA-binding</keyword>
<dbReference type="PROSITE" id="PS50932">
    <property type="entry name" value="HTH_LACI_2"/>
    <property type="match status" value="1"/>
</dbReference>
<protein>
    <submittedName>
        <fullName evidence="5">LacI family transcriptional regulator</fullName>
    </submittedName>
</protein>
<dbReference type="AlphaFoldDB" id="A0A844G5Y2"/>
<evidence type="ECO:0000256" key="1">
    <source>
        <dbReference type="ARBA" id="ARBA00023015"/>
    </source>
</evidence>
<dbReference type="GO" id="GO:0000976">
    <property type="term" value="F:transcription cis-regulatory region binding"/>
    <property type="evidence" value="ECO:0007669"/>
    <property type="project" value="TreeGrafter"/>
</dbReference>
<reference evidence="5 6" key="1">
    <citation type="submission" date="2019-08" db="EMBL/GenBank/DDBJ databases">
        <title>In-depth cultivation of the pig gut microbiome towards novel bacterial diversity and tailored functional studies.</title>
        <authorList>
            <person name="Wylensek D."/>
            <person name="Hitch T.C.A."/>
            <person name="Clavel T."/>
        </authorList>
    </citation>
    <scope>NUCLEOTIDE SEQUENCE [LARGE SCALE GENOMIC DNA]</scope>
    <source>
        <strain evidence="5 6">BBE-744-WT-12</strain>
    </source>
</reference>
<feature type="domain" description="HTH lacI-type" evidence="4">
    <location>
        <begin position="8"/>
        <end position="62"/>
    </location>
</feature>
<dbReference type="Proteomes" id="UP000435649">
    <property type="component" value="Unassembled WGS sequence"/>
</dbReference>
<dbReference type="Gene3D" id="3.40.50.2300">
    <property type="match status" value="2"/>
</dbReference>
<evidence type="ECO:0000313" key="6">
    <source>
        <dbReference type="Proteomes" id="UP000435649"/>
    </source>
</evidence>